<sequence length="12" mass="1259">MSPSTPLSPSKK</sequence>
<organism evidence="1">
    <name type="scientific">Arundo donax</name>
    <name type="common">Giant reed</name>
    <name type="synonym">Donax arundinaceus</name>
    <dbReference type="NCBI Taxonomy" id="35708"/>
    <lineage>
        <taxon>Eukaryota</taxon>
        <taxon>Viridiplantae</taxon>
        <taxon>Streptophyta</taxon>
        <taxon>Embryophyta</taxon>
        <taxon>Tracheophyta</taxon>
        <taxon>Spermatophyta</taxon>
        <taxon>Magnoliopsida</taxon>
        <taxon>Liliopsida</taxon>
        <taxon>Poales</taxon>
        <taxon>Poaceae</taxon>
        <taxon>PACMAD clade</taxon>
        <taxon>Arundinoideae</taxon>
        <taxon>Arundineae</taxon>
        <taxon>Arundo</taxon>
    </lineage>
</organism>
<evidence type="ECO:0000313" key="1">
    <source>
        <dbReference type="EMBL" id="JAE24644.1"/>
    </source>
</evidence>
<accession>A0A0A9GMP0</accession>
<reference evidence="1" key="2">
    <citation type="journal article" date="2015" name="Data Brief">
        <title>Shoot transcriptome of the giant reed, Arundo donax.</title>
        <authorList>
            <person name="Barrero R.A."/>
            <person name="Guerrero F.D."/>
            <person name="Moolhuijzen P."/>
            <person name="Goolsby J.A."/>
            <person name="Tidwell J."/>
            <person name="Bellgard S.E."/>
            <person name="Bellgard M.I."/>
        </authorList>
    </citation>
    <scope>NUCLEOTIDE SEQUENCE</scope>
    <source>
        <tissue evidence="1">Shoot tissue taken approximately 20 cm above the soil surface</tissue>
    </source>
</reference>
<proteinExistence type="predicted"/>
<dbReference type="EMBL" id="GBRH01173252">
    <property type="protein sequence ID" value="JAE24644.1"/>
    <property type="molecule type" value="Transcribed_RNA"/>
</dbReference>
<name>A0A0A9GMP0_ARUDO</name>
<protein>
    <submittedName>
        <fullName evidence="1">Uncharacterized protein</fullName>
    </submittedName>
</protein>
<reference evidence="1" key="1">
    <citation type="submission" date="2014-09" db="EMBL/GenBank/DDBJ databases">
        <authorList>
            <person name="Magalhaes I.L.F."/>
            <person name="Oliveira U."/>
            <person name="Santos F.R."/>
            <person name="Vidigal T.H.D.A."/>
            <person name="Brescovit A.D."/>
            <person name="Santos A.J."/>
        </authorList>
    </citation>
    <scope>NUCLEOTIDE SEQUENCE</scope>
    <source>
        <tissue evidence="1">Shoot tissue taken approximately 20 cm above the soil surface</tissue>
    </source>
</reference>